<evidence type="ECO:0000256" key="3">
    <source>
        <dbReference type="ARBA" id="ARBA00022692"/>
    </source>
</evidence>
<feature type="transmembrane region" description="Helical" evidence="6">
    <location>
        <begin position="162"/>
        <end position="181"/>
    </location>
</feature>
<evidence type="ECO:0000313" key="7">
    <source>
        <dbReference type="EMBL" id="TWT82431.1"/>
    </source>
</evidence>
<evidence type="ECO:0000256" key="4">
    <source>
        <dbReference type="ARBA" id="ARBA00022989"/>
    </source>
</evidence>
<protein>
    <submittedName>
        <fullName evidence="7">Uncharacterized protein</fullName>
    </submittedName>
</protein>
<keyword evidence="4 6" id="KW-1133">Transmembrane helix</keyword>
<evidence type="ECO:0000256" key="2">
    <source>
        <dbReference type="ARBA" id="ARBA00022475"/>
    </source>
</evidence>
<organism evidence="7 8">
    <name type="scientific">Novipirellula herctigrandis</name>
    <dbReference type="NCBI Taxonomy" id="2527986"/>
    <lineage>
        <taxon>Bacteria</taxon>
        <taxon>Pseudomonadati</taxon>
        <taxon>Planctomycetota</taxon>
        <taxon>Planctomycetia</taxon>
        <taxon>Pirellulales</taxon>
        <taxon>Pirellulaceae</taxon>
        <taxon>Novipirellula</taxon>
    </lineage>
</organism>
<dbReference type="PANTHER" id="PTHR40277">
    <property type="entry name" value="BLL5419 PROTEIN"/>
    <property type="match status" value="1"/>
</dbReference>
<name>A0A5C5Z6I7_9BACT</name>
<feature type="transmembrane region" description="Helical" evidence="6">
    <location>
        <begin position="256"/>
        <end position="277"/>
    </location>
</feature>
<dbReference type="EMBL" id="SJPJ01000001">
    <property type="protein sequence ID" value="TWT82431.1"/>
    <property type="molecule type" value="Genomic_DNA"/>
</dbReference>
<reference evidence="7 8" key="1">
    <citation type="submission" date="2019-02" db="EMBL/GenBank/DDBJ databases">
        <title>Deep-cultivation of Planctomycetes and their phenomic and genomic characterization uncovers novel biology.</title>
        <authorList>
            <person name="Wiegand S."/>
            <person name="Jogler M."/>
            <person name="Boedeker C."/>
            <person name="Pinto D."/>
            <person name="Vollmers J."/>
            <person name="Rivas-Marin E."/>
            <person name="Kohn T."/>
            <person name="Peeters S.H."/>
            <person name="Heuer A."/>
            <person name="Rast P."/>
            <person name="Oberbeckmann S."/>
            <person name="Bunk B."/>
            <person name="Jeske O."/>
            <person name="Meyerdierks A."/>
            <person name="Storesund J.E."/>
            <person name="Kallscheuer N."/>
            <person name="Luecker S."/>
            <person name="Lage O.M."/>
            <person name="Pohl T."/>
            <person name="Merkel B.J."/>
            <person name="Hornburger P."/>
            <person name="Mueller R.-W."/>
            <person name="Bruemmer F."/>
            <person name="Labrenz M."/>
            <person name="Spormann A.M."/>
            <person name="Op Den Camp H."/>
            <person name="Overmann J."/>
            <person name="Amann R."/>
            <person name="Jetten M.S.M."/>
            <person name="Mascher T."/>
            <person name="Medema M.H."/>
            <person name="Devos D.P."/>
            <person name="Kaster A.-K."/>
            <person name="Ovreas L."/>
            <person name="Rohde M."/>
            <person name="Galperin M.Y."/>
            <person name="Jogler C."/>
        </authorList>
    </citation>
    <scope>NUCLEOTIDE SEQUENCE [LARGE SCALE GENOMIC DNA]</scope>
    <source>
        <strain evidence="7 8">CA13</strain>
    </source>
</reference>
<dbReference type="Proteomes" id="UP000315010">
    <property type="component" value="Unassembled WGS sequence"/>
</dbReference>
<comment type="subcellular location">
    <subcellularLocation>
        <location evidence="1">Cell membrane</location>
        <topology evidence="1">Multi-pass membrane protein</topology>
    </subcellularLocation>
</comment>
<proteinExistence type="predicted"/>
<feature type="transmembrane region" description="Helical" evidence="6">
    <location>
        <begin position="123"/>
        <end position="142"/>
    </location>
</feature>
<accession>A0A5C5Z6I7</accession>
<evidence type="ECO:0000256" key="1">
    <source>
        <dbReference type="ARBA" id="ARBA00004651"/>
    </source>
</evidence>
<evidence type="ECO:0000256" key="6">
    <source>
        <dbReference type="SAM" id="Phobius"/>
    </source>
</evidence>
<feature type="transmembrane region" description="Helical" evidence="6">
    <location>
        <begin position="42"/>
        <end position="60"/>
    </location>
</feature>
<dbReference type="OrthoDB" id="279916at2"/>
<sequence length="341" mass="36996">MHPSAKTIVWTAAKFAVPVAIITWLGFFHIDWAQLSLQPKNYALLACALIVALCGVSLSFARWCMLVRCQGISLSMVEAFRISSICYLFNFISAGSVGGDLFKAIFLAKRRPGRRIEAVASVFVDRGVGLFGLVLLVAIAMWVADPPGSSDENRDQLGQIKLVAAVLVGVGTVVLSVLVFGGKGVDRLVRWGSRLRWVGPLIGKVGAPLRMFHRHPIAFFFAIVMSLGVHTLLVISMYLIAKSLYLDPPTLLDHFVIVPIGMLAAALPITPAGLGVYEAAIEWLYRIIPATKTTASGTLVALVFEIVKVVMAVIGTLFYWTANAEERESIEAAEHVETKSS</sequence>
<dbReference type="AlphaFoldDB" id="A0A5C5Z6I7"/>
<evidence type="ECO:0000256" key="5">
    <source>
        <dbReference type="ARBA" id="ARBA00023136"/>
    </source>
</evidence>
<feature type="transmembrane region" description="Helical" evidence="6">
    <location>
        <begin position="12"/>
        <end position="30"/>
    </location>
</feature>
<dbReference type="NCBIfam" id="TIGR00374">
    <property type="entry name" value="flippase-like domain"/>
    <property type="match status" value="1"/>
</dbReference>
<keyword evidence="5 6" id="KW-0472">Membrane</keyword>
<dbReference type="RefSeq" id="WP_146398932.1">
    <property type="nucleotide sequence ID" value="NZ_SJPJ01000001.1"/>
</dbReference>
<comment type="caution">
    <text evidence="7">The sequence shown here is derived from an EMBL/GenBank/DDBJ whole genome shotgun (WGS) entry which is preliminary data.</text>
</comment>
<evidence type="ECO:0000313" key="8">
    <source>
        <dbReference type="Proteomes" id="UP000315010"/>
    </source>
</evidence>
<dbReference type="GO" id="GO:0005886">
    <property type="term" value="C:plasma membrane"/>
    <property type="evidence" value="ECO:0007669"/>
    <property type="project" value="UniProtKB-SubCell"/>
</dbReference>
<keyword evidence="2" id="KW-1003">Cell membrane</keyword>
<dbReference type="InterPro" id="IPR022791">
    <property type="entry name" value="L-PG_synthase/AglD"/>
</dbReference>
<keyword evidence="8" id="KW-1185">Reference proteome</keyword>
<dbReference type="PANTHER" id="PTHR40277:SF1">
    <property type="entry name" value="BLL5419 PROTEIN"/>
    <property type="match status" value="1"/>
</dbReference>
<gene>
    <name evidence="7" type="ORF">CA13_38940</name>
</gene>
<keyword evidence="3 6" id="KW-0812">Transmembrane</keyword>
<dbReference type="Pfam" id="PF03706">
    <property type="entry name" value="LPG_synthase_TM"/>
    <property type="match status" value="1"/>
</dbReference>
<feature type="transmembrane region" description="Helical" evidence="6">
    <location>
        <begin position="217"/>
        <end position="241"/>
    </location>
</feature>
<feature type="transmembrane region" description="Helical" evidence="6">
    <location>
        <begin position="298"/>
        <end position="320"/>
    </location>
</feature>
<feature type="transmembrane region" description="Helical" evidence="6">
    <location>
        <begin position="80"/>
        <end position="102"/>
    </location>
</feature>